<feature type="compositionally biased region" description="Polar residues" evidence="6">
    <location>
        <begin position="24"/>
        <end position="36"/>
    </location>
</feature>
<keyword evidence="9" id="KW-1185">Reference proteome</keyword>
<dbReference type="InterPro" id="IPR058240">
    <property type="entry name" value="rSAM_sf"/>
</dbReference>
<dbReference type="AlphaFoldDB" id="A0A848QQF4"/>
<dbReference type="EMBL" id="JABCRE010000003">
    <property type="protein sequence ID" value="NMW32893.1"/>
    <property type="molecule type" value="Genomic_DNA"/>
</dbReference>
<comment type="caution">
    <text evidence="8">The sequence shown here is derived from an EMBL/GenBank/DDBJ whole genome shotgun (WGS) entry which is preliminary data.</text>
</comment>
<keyword evidence="5" id="KW-0411">Iron-sulfur</keyword>
<dbReference type="Proteomes" id="UP000561181">
    <property type="component" value="Unassembled WGS sequence"/>
</dbReference>
<feature type="domain" description="Radical SAM core" evidence="7">
    <location>
        <begin position="87"/>
        <end position="244"/>
    </location>
</feature>
<organism evidence="8 9">
    <name type="scientific">Pontixanthobacter rizhaonensis</name>
    <dbReference type="NCBI Taxonomy" id="2730337"/>
    <lineage>
        <taxon>Bacteria</taxon>
        <taxon>Pseudomonadati</taxon>
        <taxon>Pseudomonadota</taxon>
        <taxon>Alphaproteobacteria</taxon>
        <taxon>Sphingomonadales</taxon>
        <taxon>Erythrobacteraceae</taxon>
        <taxon>Pontixanthobacter</taxon>
    </lineage>
</organism>
<evidence type="ECO:0000256" key="1">
    <source>
        <dbReference type="ARBA" id="ARBA00001966"/>
    </source>
</evidence>
<dbReference type="GO" id="GO:0003824">
    <property type="term" value="F:catalytic activity"/>
    <property type="evidence" value="ECO:0007669"/>
    <property type="project" value="InterPro"/>
</dbReference>
<evidence type="ECO:0000313" key="9">
    <source>
        <dbReference type="Proteomes" id="UP000561181"/>
    </source>
</evidence>
<feature type="region of interest" description="Disordered" evidence="6">
    <location>
        <begin position="24"/>
        <end position="48"/>
    </location>
</feature>
<dbReference type="InterPro" id="IPR007197">
    <property type="entry name" value="rSAM"/>
</dbReference>
<dbReference type="SUPFAM" id="SSF102114">
    <property type="entry name" value="Radical SAM enzymes"/>
    <property type="match status" value="1"/>
</dbReference>
<dbReference type="InterPro" id="IPR013785">
    <property type="entry name" value="Aldolase_TIM"/>
</dbReference>
<comment type="cofactor">
    <cofactor evidence="1">
        <name>[4Fe-4S] cluster</name>
        <dbReference type="ChEBI" id="CHEBI:49883"/>
    </cofactor>
</comment>
<dbReference type="PANTHER" id="PTHR11228:SF7">
    <property type="entry name" value="PQQA PEPTIDE CYCLASE"/>
    <property type="match status" value="1"/>
</dbReference>
<dbReference type="CDD" id="cd01335">
    <property type="entry name" value="Radical_SAM"/>
    <property type="match status" value="1"/>
</dbReference>
<dbReference type="SFLD" id="SFLDS00029">
    <property type="entry name" value="Radical_SAM"/>
    <property type="match status" value="1"/>
</dbReference>
<protein>
    <submittedName>
        <fullName evidence="8">Radical SAM protein</fullName>
    </submittedName>
</protein>
<gene>
    <name evidence="8" type="ORF">HKD42_12555</name>
</gene>
<keyword evidence="2" id="KW-0949">S-adenosyl-L-methionine</keyword>
<evidence type="ECO:0000256" key="2">
    <source>
        <dbReference type="ARBA" id="ARBA00022691"/>
    </source>
</evidence>
<dbReference type="InterPro" id="IPR050377">
    <property type="entry name" value="Radical_SAM_PqqE_MftC-like"/>
</dbReference>
<evidence type="ECO:0000256" key="6">
    <source>
        <dbReference type="SAM" id="MobiDB-lite"/>
    </source>
</evidence>
<name>A0A848QQF4_9SPHN</name>
<accession>A0A848QQF4</accession>
<keyword evidence="3" id="KW-0479">Metal-binding</keyword>
<dbReference type="GO" id="GO:0046872">
    <property type="term" value="F:metal ion binding"/>
    <property type="evidence" value="ECO:0007669"/>
    <property type="project" value="UniProtKB-KW"/>
</dbReference>
<dbReference type="Gene3D" id="3.20.20.70">
    <property type="entry name" value="Aldolase class I"/>
    <property type="match status" value="1"/>
</dbReference>
<dbReference type="GO" id="GO:0051536">
    <property type="term" value="F:iron-sulfur cluster binding"/>
    <property type="evidence" value="ECO:0007669"/>
    <property type="project" value="UniProtKB-KW"/>
</dbReference>
<evidence type="ECO:0000256" key="3">
    <source>
        <dbReference type="ARBA" id="ARBA00022723"/>
    </source>
</evidence>
<dbReference type="Pfam" id="PF04055">
    <property type="entry name" value="Radical_SAM"/>
    <property type="match status" value="1"/>
</dbReference>
<evidence type="ECO:0000313" key="8">
    <source>
        <dbReference type="EMBL" id="NMW32893.1"/>
    </source>
</evidence>
<keyword evidence="4" id="KW-0408">Iron</keyword>
<sequence length="362" mass="39841">MGTDSFWFLTEEICRLRRQNAQDFQLNDTDTDTSPRSKSRNAPAGTSPFQVLAEALPQEKFADPEWTAKGERRASVPMTGLETLWFNTGTLCNLACVNCYIESSPTNDALLYISRAHVTRFLDEIEADQIGTTEIGYTGGEPFMNPEFVAILTDTLERGFDALVLSNAMKPMRRHEAALLDLKERFGDKLTIRVSLDHYTKDAHEAERGPRSWEPGTSGLKWLSDKGFSIAVAGRMLPSETMDDARAGYGALFAEMGICVDAADPMRMVLFPEMDEAKDIAEITTECWGILNQNPADIMCATSRMVVHRKGEGAPRVAACTLIPYDDGFDMGATLAEASRDVSLNHPHCARFCVLGGASCSA</sequence>
<reference evidence="8 9" key="1">
    <citation type="submission" date="2020-04" db="EMBL/GenBank/DDBJ databases">
        <authorList>
            <person name="Liu A."/>
        </authorList>
    </citation>
    <scope>NUCLEOTIDE SEQUENCE [LARGE SCALE GENOMIC DNA]</scope>
    <source>
        <strain evidence="8 9">RZ02</strain>
    </source>
</reference>
<evidence type="ECO:0000256" key="5">
    <source>
        <dbReference type="ARBA" id="ARBA00023014"/>
    </source>
</evidence>
<evidence type="ECO:0000256" key="4">
    <source>
        <dbReference type="ARBA" id="ARBA00023004"/>
    </source>
</evidence>
<evidence type="ECO:0000259" key="7">
    <source>
        <dbReference type="Pfam" id="PF04055"/>
    </source>
</evidence>
<dbReference type="PANTHER" id="PTHR11228">
    <property type="entry name" value="RADICAL SAM DOMAIN PROTEIN"/>
    <property type="match status" value="1"/>
</dbReference>
<proteinExistence type="predicted"/>